<dbReference type="EMBL" id="AB183488">
    <property type="protein sequence ID" value="BAD93274.1"/>
    <property type="molecule type" value="Genomic_DNA"/>
</dbReference>
<protein>
    <submittedName>
        <fullName evidence="1">Uncharacterized protein</fullName>
    </submittedName>
</protein>
<dbReference type="AlphaFoldDB" id="Q589P2"/>
<reference evidence="1" key="1">
    <citation type="journal article" date="2005" name="Immunogenetics">
        <title>Unprecedented intraspecific diversity of the MHC class I region of a teleost medaka, Oryzias latipes.</title>
        <authorList>
            <person name="Tsukamoto K."/>
            <person name="Hayashi S."/>
            <person name="Matsuo M.Y."/>
            <person name="Nonaka M.I."/>
            <person name="Kondo M."/>
            <person name="Shima A."/>
            <person name="Asakawa S."/>
            <person name="Shimizu N."/>
            <person name="Nonaka M."/>
        </authorList>
    </citation>
    <scope>NUCLEOTIDE SEQUENCE</scope>
    <source>
        <strain evidence="1">HNI</strain>
    </source>
</reference>
<sequence>MSTCENSFILTLTDTDADLVETEGSTNRKALCDFLHLYDKQQEQTADVRTPVLHWLPKYKREEDQQFFKVWNIKESPKPDISGTSVGILTVNKNSTSSVHFCPLSTAVVVEDELVVGDIPKWVFF</sequence>
<proteinExistence type="predicted"/>
<accession>Q589P2</accession>
<organism evidence="1">
    <name type="scientific">Oryzias latipes</name>
    <name type="common">Japanese rice fish</name>
    <name type="synonym">Japanese killifish</name>
    <dbReference type="NCBI Taxonomy" id="8090"/>
    <lineage>
        <taxon>Eukaryota</taxon>
        <taxon>Metazoa</taxon>
        <taxon>Chordata</taxon>
        <taxon>Craniata</taxon>
        <taxon>Vertebrata</taxon>
        <taxon>Euteleostomi</taxon>
        <taxon>Actinopterygii</taxon>
        <taxon>Neopterygii</taxon>
        <taxon>Teleostei</taxon>
        <taxon>Neoteleostei</taxon>
        <taxon>Acanthomorphata</taxon>
        <taxon>Ovalentaria</taxon>
        <taxon>Atherinomorphae</taxon>
        <taxon>Beloniformes</taxon>
        <taxon>Adrianichthyidae</taxon>
        <taxon>Oryziinae</taxon>
        <taxon>Oryzias</taxon>
    </lineage>
</organism>
<name>Q589P2_ORYLA</name>
<reference evidence="1" key="2">
    <citation type="journal article" date="2010" name="Immunogenetics">
        <title>Evolutionary analysis of two classical MHC class I loci of the medaka fish, Oryzias latipes: haplotype-specific genomic diversity, locus-specific polymorphisms, and interlocus homogenization.</title>
        <authorList>
            <person name="Nonaka M.I."/>
            <person name="Nonaka M."/>
        </authorList>
    </citation>
    <scope>NUCLEOTIDE SEQUENCE</scope>
    <source>
        <strain evidence="1">HNI</strain>
    </source>
</reference>
<evidence type="ECO:0000313" key="1">
    <source>
        <dbReference type="EMBL" id="BAD93274.1"/>
    </source>
</evidence>